<gene>
    <name evidence="1" type="primary">tagF</name>
    <name evidence="1" type="ORF">DEW08_06360</name>
</gene>
<dbReference type="EMBL" id="CP029353">
    <property type="protein sequence ID" value="AWK85934.1"/>
    <property type="molecule type" value="Genomic_DNA"/>
</dbReference>
<proteinExistence type="predicted"/>
<evidence type="ECO:0000313" key="2">
    <source>
        <dbReference type="Proteomes" id="UP000245629"/>
    </source>
</evidence>
<dbReference type="KEGG" id="azz:DEW08_06360"/>
<dbReference type="InterPro" id="IPR038225">
    <property type="entry name" value="TagF_sf"/>
</dbReference>
<dbReference type="NCBIfam" id="TIGR03373">
    <property type="entry name" value="VI_minor_4"/>
    <property type="match status" value="1"/>
</dbReference>
<sequence>MTSPFVVGFHGKLPARGDFVGHGLPRGVLEPWDRWLSTALAEAGRRLGRSWEGLFAAAPAWRFALAPGLCGSLPLAGILMPSSDRVGRLYPLTIAAALPRPMALAEAPVACAGWFARAEAVAADACRGADVEGLPARLAILGPPEPKRPAADPATVVEALAGGPLPEDASLWWTRGGGCVAPSFLACRGLPGSARFAALLDGAWTRWGWQDVDGG</sequence>
<dbReference type="Gene3D" id="3.40.1730.10">
    <property type="entry name" value="pa0076 domain"/>
    <property type="match status" value="1"/>
</dbReference>
<dbReference type="PIRSF" id="PIRSF029287">
    <property type="entry name" value="UCP029287"/>
    <property type="match status" value="1"/>
</dbReference>
<dbReference type="RefSeq" id="WP_109325428.1">
    <property type="nucleotide sequence ID" value="NZ_CP029353.1"/>
</dbReference>
<accession>A0A2S2CN32</accession>
<organism evidence="1 2">
    <name type="scientific">Azospirillum thermophilum</name>
    <dbReference type="NCBI Taxonomy" id="2202148"/>
    <lineage>
        <taxon>Bacteria</taxon>
        <taxon>Pseudomonadati</taxon>
        <taxon>Pseudomonadota</taxon>
        <taxon>Alphaproteobacteria</taxon>
        <taxon>Rhodospirillales</taxon>
        <taxon>Azospirillaceae</taxon>
        <taxon>Azospirillum</taxon>
    </lineage>
</organism>
<reference evidence="2" key="1">
    <citation type="submission" date="2018-05" db="EMBL/GenBank/DDBJ databases">
        <title>Azospirillum thermophila sp. nov., a novel isolated from hot spring.</title>
        <authorList>
            <person name="Zhao Z."/>
        </authorList>
    </citation>
    <scope>NUCLEOTIDE SEQUENCE [LARGE SCALE GENOMIC DNA]</scope>
    <source>
        <strain evidence="2">CFH 70021</strain>
    </source>
</reference>
<protein>
    <submittedName>
        <fullName evidence="1">Type VI secretion system-associated protein TagF</fullName>
    </submittedName>
</protein>
<name>A0A2S2CN32_9PROT</name>
<dbReference type="Proteomes" id="UP000245629">
    <property type="component" value="Chromosome 2"/>
</dbReference>
<evidence type="ECO:0000313" key="1">
    <source>
        <dbReference type="EMBL" id="AWK85934.1"/>
    </source>
</evidence>
<keyword evidence="2" id="KW-1185">Reference proteome</keyword>
<dbReference type="Pfam" id="PF09867">
    <property type="entry name" value="TagF_N"/>
    <property type="match status" value="1"/>
</dbReference>
<dbReference type="OrthoDB" id="9801841at2"/>
<dbReference type="InterPro" id="IPR017748">
    <property type="entry name" value="TagF"/>
</dbReference>
<dbReference type="AlphaFoldDB" id="A0A2S2CN32"/>